<evidence type="ECO:0000256" key="3">
    <source>
        <dbReference type="ARBA" id="ARBA00022989"/>
    </source>
</evidence>
<sequence>MSDLRKARIANSLMFLVCGLGVASWAPLVPLAKARLGLDNGSLGLLLLFFGVGAMITMPLTGKLVTRFGSKRVIVVSGTLIAAILPLLLILDHTYQMSICLLIFGASTGGINVAMNAQAIKVQRAYGKHIMSSFHGLYSIGGLVGSLGFGLLLKAGLDAMSTIIFISVLLVLITYSQFTGLMSDDAVETQDKTRKRFTLPSAALLILGAICFISALAEGAMLDWSAVFLTNNRHLSIEFAGVGYAMFSVSMAIMRLTGDSVIAAVGRLKVVIWGSIVASVGLIIAVCFPYVSLALVGFLMVGLGCANIIPILFSTAGNMPGLSPAYALPVVTSMAYAGILAGPALIGFIAQLLTLPVALGVIGVCILFAGLIFKINDSRIKNSPVSEEFVEVF</sequence>
<dbReference type="Pfam" id="PF07690">
    <property type="entry name" value="MFS_1"/>
    <property type="match status" value="1"/>
</dbReference>
<evidence type="ECO:0000256" key="1">
    <source>
        <dbReference type="ARBA" id="ARBA00004141"/>
    </source>
</evidence>
<comment type="subcellular location">
    <subcellularLocation>
        <location evidence="1">Membrane</location>
        <topology evidence="1">Multi-pass membrane protein</topology>
    </subcellularLocation>
</comment>
<feature type="domain" description="Major facilitator superfamily (MFS) profile" evidence="6">
    <location>
        <begin position="1"/>
        <end position="179"/>
    </location>
</feature>
<feature type="transmembrane region" description="Helical" evidence="5">
    <location>
        <begin position="352"/>
        <end position="373"/>
    </location>
</feature>
<reference evidence="7 8" key="1">
    <citation type="submission" date="2020-08" db="EMBL/GenBank/DDBJ databases">
        <title>Genomic Encyclopedia of Type Strains, Phase IV (KMG-V): Genome sequencing to study the core and pangenomes of soil and plant-associated prokaryotes.</title>
        <authorList>
            <person name="Whitman W."/>
        </authorList>
    </citation>
    <scope>NUCLEOTIDE SEQUENCE [LARGE SCALE GENOMIC DNA]</scope>
    <source>
        <strain evidence="7 8">ANJLi2</strain>
    </source>
</reference>
<dbReference type="Gene3D" id="1.20.1250.20">
    <property type="entry name" value="MFS general substrate transporter like domains"/>
    <property type="match status" value="2"/>
</dbReference>
<dbReference type="InterPro" id="IPR020846">
    <property type="entry name" value="MFS_dom"/>
</dbReference>
<feature type="transmembrane region" description="Helical" evidence="5">
    <location>
        <begin position="73"/>
        <end position="90"/>
    </location>
</feature>
<feature type="transmembrane region" description="Helical" evidence="5">
    <location>
        <begin position="297"/>
        <end position="313"/>
    </location>
</feature>
<organism evidence="7 8">
    <name type="scientific">Mucilaginibacter lappiensis</name>
    <dbReference type="NCBI Taxonomy" id="354630"/>
    <lineage>
        <taxon>Bacteria</taxon>
        <taxon>Pseudomonadati</taxon>
        <taxon>Bacteroidota</taxon>
        <taxon>Sphingobacteriia</taxon>
        <taxon>Sphingobacteriales</taxon>
        <taxon>Sphingobacteriaceae</taxon>
        <taxon>Mucilaginibacter</taxon>
    </lineage>
</organism>
<keyword evidence="4 5" id="KW-0472">Membrane</keyword>
<dbReference type="PANTHER" id="PTHR23514:SF13">
    <property type="entry name" value="INNER MEMBRANE PROTEIN YBJJ"/>
    <property type="match status" value="1"/>
</dbReference>
<keyword evidence="3 5" id="KW-1133">Transmembrane helix</keyword>
<comment type="caution">
    <text evidence="7">The sequence shown here is derived from an EMBL/GenBank/DDBJ whole genome shotgun (WGS) entry which is preliminary data.</text>
</comment>
<feature type="transmembrane region" description="Helical" evidence="5">
    <location>
        <begin position="96"/>
        <end position="115"/>
    </location>
</feature>
<dbReference type="PROSITE" id="PS50850">
    <property type="entry name" value="MFS"/>
    <property type="match status" value="1"/>
</dbReference>
<evidence type="ECO:0000313" key="8">
    <source>
        <dbReference type="Proteomes" id="UP000541583"/>
    </source>
</evidence>
<accession>A0ABR6PHC0</accession>
<protein>
    <submittedName>
        <fullName evidence="7">MFS family arabinose efflux permease</fullName>
    </submittedName>
</protein>
<feature type="transmembrane region" description="Helical" evidence="5">
    <location>
        <begin position="12"/>
        <end position="31"/>
    </location>
</feature>
<evidence type="ECO:0000256" key="4">
    <source>
        <dbReference type="ARBA" id="ARBA00023136"/>
    </source>
</evidence>
<dbReference type="SUPFAM" id="SSF103473">
    <property type="entry name" value="MFS general substrate transporter"/>
    <property type="match status" value="1"/>
</dbReference>
<dbReference type="InterPro" id="IPR051788">
    <property type="entry name" value="MFS_Transporter"/>
</dbReference>
<feature type="transmembrane region" description="Helical" evidence="5">
    <location>
        <begin position="325"/>
        <end position="346"/>
    </location>
</feature>
<keyword evidence="2 5" id="KW-0812">Transmembrane</keyword>
<keyword evidence="8" id="KW-1185">Reference proteome</keyword>
<evidence type="ECO:0000259" key="6">
    <source>
        <dbReference type="PROSITE" id="PS50850"/>
    </source>
</evidence>
<evidence type="ECO:0000313" key="7">
    <source>
        <dbReference type="EMBL" id="MBB6109163.1"/>
    </source>
</evidence>
<feature type="transmembrane region" description="Helical" evidence="5">
    <location>
        <begin position="136"/>
        <end position="153"/>
    </location>
</feature>
<feature type="transmembrane region" description="Helical" evidence="5">
    <location>
        <begin position="43"/>
        <end position="61"/>
    </location>
</feature>
<dbReference type="PANTHER" id="PTHR23514">
    <property type="entry name" value="BYPASS OF STOP CODON PROTEIN 6"/>
    <property type="match status" value="1"/>
</dbReference>
<feature type="transmembrane region" description="Helical" evidence="5">
    <location>
        <begin position="237"/>
        <end position="258"/>
    </location>
</feature>
<dbReference type="CDD" id="cd17393">
    <property type="entry name" value="MFS_MosC_like"/>
    <property type="match status" value="1"/>
</dbReference>
<gene>
    <name evidence="7" type="ORF">HDF23_001906</name>
</gene>
<dbReference type="InterPro" id="IPR036259">
    <property type="entry name" value="MFS_trans_sf"/>
</dbReference>
<feature type="transmembrane region" description="Helical" evidence="5">
    <location>
        <begin position="270"/>
        <end position="291"/>
    </location>
</feature>
<feature type="transmembrane region" description="Helical" evidence="5">
    <location>
        <begin position="159"/>
        <end position="176"/>
    </location>
</feature>
<evidence type="ECO:0000256" key="5">
    <source>
        <dbReference type="SAM" id="Phobius"/>
    </source>
</evidence>
<dbReference type="InterPro" id="IPR011701">
    <property type="entry name" value="MFS"/>
</dbReference>
<name>A0ABR6PHC0_9SPHI</name>
<dbReference type="EMBL" id="JACHCB010000003">
    <property type="protein sequence ID" value="MBB6109163.1"/>
    <property type="molecule type" value="Genomic_DNA"/>
</dbReference>
<evidence type="ECO:0000256" key="2">
    <source>
        <dbReference type="ARBA" id="ARBA00022692"/>
    </source>
</evidence>
<dbReference type="Proteomes" id="UP000541583">
    <property type="component" value="Unassembled WGS sequence"/>
</dbReference>
<dbReference type="RefSeq" id="WP_076372609.1">
    <property type="nucleotide sequence ID" value="NZ_FTMG01000003.1"/>
</dbReference>
<feature type="transmembrane region" description="Helical" evidence="5">
    <location>
        <begin position="197"/>
        <end position="217"/>
    </location>
</feature>
<proteinExistence type="predicted"/>